<sequence>METSYGHLTYCSNIHSGESWEDHFFQLKKHIPAVKQALSPNAPFGIGLRLSNLASLQLSKEENLTAFKAWLDAEHCYVFTMNGFPYGDFHEATVKDKVHVPDWSEYDRVAYTLRLARILANLLPRGMEGGISTSPLSYKHWHAKDKWNDVIASATLNIVEVVVQLARMRITGGPFVHIDIEPEPDGMLEDIAGYIDWYEQTLVPVGISILTDKYRIDEQEAEKMLKDHVQLCYDVCHFAVAYEPPQGVLSLLKTHQLKVGKLQISAALRAVLPAPGPARAAVVDAFRQFDEPIYLHQVIARKGDTLIHYPDLPNALEDADNPWVSEWRAHFHVPIFLDHYGVLASTQPDISEILQLQARQPFTRHMEVETYTWDVLPEDLRTDMTEGIIRELQWVKDTFETVQSARSVSRERPVG</sequence>
<gene>
    <name evidence="1" type="ORF">DCC81_06115</name>
</gene>
<dbReference type="NCBIfam" id="NF035939">
    <property type="entry name" value="TIM_EboE"/>
    <property type="match status" value="1"/>
</dbReference>
<comment type="caution">
    <text evidence="1">The sequence shown here is derived from an EMBL/GenBank/DDBJ whole genome shotgun (WGS) entry which is preliminary data.</text>
</comment>
<proteinExistence type="predicted"/>
<evidence type="ECO:0000313" key="2">
    <source>
        <dbReference type="Proteomes" id="UP000244450"/>
    </source>
</evidence>
<dbReference type="EMBL" id="QCYK01000001">
    <property type="protein sequence ID" value="PUZ29042.1"/>
    <property type="molecule type" value="Genomic_DNA"/>
</dbReference>
<dbReference type="SUPFAM" id="SSF51658">
    <property type="entry name" value="Xylose isomerase-like"/>
    <property type="match status" value="1"/>
</dbReference>
<accession>A0A2T7BMZ4</accession>
<keyword evidence="1" id="KW-0413">Isomerase</keyword>
<dbReference type="RefSeq" id="WP_108685681.1">
    <property type="nucleotide sequence ID" value="NZ_QCYK01000001.1"/>
</dbReference>
<evidence type="ECO:0000313" key="1">
    <source>
        <dbReference type="EMBL" id="PUZ29042.1"/>
    </source>
</evidence>
<dbReference type="InterPro" id="IPR036237">
    <property type="entry name" value="Xyl_isomerase-like_sf"/>
</dbReference>
<dbReference type="Proteomes" id="UP000244450">
    <property type="component" value="Unassembled WGS sequence"/>
</dbReference>
<keyword evidence="2" id="KW-1185">Reference proteome</keyword>
<name>A0A2T7BMZ4_9BACT</name>
<protein>
    <submittedName>
        <fullName evidence="1">Xylose isomerase</fullName>
    </submittedName>
</protein>
<dbReference type="OrthoDB" id="9785907at2"/>
<organism evidence="1 2">
    <name type="scientific">Chitinophaga parva</name>
    <dbReference type="NCBI Taxonomy" id="2169414"/>
    <lineage>
        <taxon>Bacteria</taxon>
        <taxon>Pseudomonadati</taxon>
        <taxon>Bacteroidota</taxon>
        <taxon>Chitinophagia</taxon>
        <taxon>Chitinophagales</taxon>
        <taxon>Chitinophagaceae</taxon>
        <taxon>Chitinophaga</taxon>
    </lineage>
</organism>
<dbReference type="AlphaFoldDB" id="A0A2T7BMZ4"/>
<dbReference type="GO" id="GO:0016853">
    <property type="term" value="F:isomerase activity"/>
    <property type="evidence" value="ECO:0007669"/>
    <property type="project" value="UniProtKB-KW"/>
</dbReference>
<reference evidence="1 2" key="1">
    <citation type="submission" date="2018-04" db="EMBL/GenBank/DDBJ databases">
        <title>Chitinophaga fuyangensis sp. nov., isolated from soil in a chemical factory.</title>
        <authorList>
            <person name="Chen K."/>
        </authorList>
    </citation>
    <scope>NUCLEOTIDE SEQUENCE [LARGE SCALE GENOMIC DNA]</scope>
    <source>
        <strain evidence="1 2">LY-1</strain>
    </source>
</reference>